<evidence type="ECO:0000313" key="10">
    <source>
        <dbReference type="Proteomes" id="UP000176633"/>
    </source>
</evidence>
<name>A0A1F6C3A6_9BACT</name>
<dbReference type="GO" id="GO:0046872">
    <property type="term" value="F:metal ion binding"/>
    <property type="evidence" value="ECO:0007669"/>
    <property type="project" value="UniProtKB-KW"/>
</dbReference>
<evidence type="ECO:0000256" key="2">
    <source>
        <dbReference type="ARBA" id="ARBA00012682"/>
    </source>
</evidence>
<dbReference type="PRINTS" id="PR01703">
    <property type="entry name" value="MNSODISMTASE"/>
</dbReference>
<dbReference type="InterPro" id="IPR001189">
    <property type="entry name" value="Mn/Fe_SOD"/>
</dbReference>
<accession>A0A1F6C3A6</accession>
<evidence type="ECO:0000259" key="7">
    <source>
        <dbReference type="Pfam" id="PF00081"/>
    </source>
</evidence>
<dbReference type="Gene3D" id="1.10.287.990">
    <property type="entry name" value="Fe,Mn superoxide dismutase (SOD) domain"/>
    <property type="match status" value="1"/>
</dbReference>
<dbReference type="FunFam" id="3.55.40.20:FF:000004">
    <property type="entry name" value="Superoxide dismutase [Fe]"/>
    <property type="match status" value="1"/>
</dbReference>
<gene>
    <name evidence="9" type="ORF">A3G50_00735</name>
</gene>
<dbReference type="Gene3D" id="3.55.40.20">
    <property type="entry name" value="Iron/manganese superoxide dismutase, C-terminal domain"/>
    <property type="match status" value="1"/>
</dbReference>
<dbReference type="EC" id="1.15.1.1" evidence="2 6"/>
<comment type="function">
    <text evidence="6">Destroys radicals which are normally produced within the cells and which are toxic to biological systems.</text>
</comment>
<dbReference type="Pfam" id="PF02777">
    <property type="entry name" value="Sod_Fe_C"/>
    <property type="match status" value="1"/>
</dbReference>
<dbReference type="STRING" id="1798473.A3G50_00735"/>
<sequence>METNKLYVLPKLAYGYKDLEPYISEQQLTIHHQKHHQAYVNGANAILEKIGKARQEGADLEMKSTLKELSFNIGGHLLHSLFWENLAPNSNGQGGGEPKGALADLIKNEFGGFERFKKEFSQTASSVEGSGWAALAFCDQTRRLIPMQIEKHNVNLYPDCKILMVLDVFEHAYYLDYKNERAKFIEAFWNIVNWDAVAKKSEIQQDLNCQTKL</sequence>
<dbReference type="EMBL" id="MFKM01000007">
    <property type="protein sequence ID" value="OGG43696.1"/>
    <property type="molecule type" value="Genomic_DNA"/>
</dbReference>
<evidence type="ECO:0000256" key="3">
    <source>
        <dbReference type="ARBA" id="ARBA00022723"/>
    </source>
</evidence>
<reference evidence="9 10" key="1">
    <citation type="journal article" date="2016" name="Nat. Commun.">
        <title>Thousands of microbial genomes shed light on interconnected biogeochemical processes in an aquifer system.</title>
        <authorList>
            <person name="Anantharaman K."/>
            <person name="Brown C.T."/>
            <person name="Hug L.A."/>
            <person name="Sharon I."/>
            <person name="Castelle C.J."/>
            <person name="Probst A.J."/>
            <person name="Thomas B.C."/>
            <person name="Singh A."/>
            <person name="Wilkins M.J."/>
            <person name="Karaoz U."/>
            <person name="Brodie E.L."/>
            <person name="Williams K.H."/>
            <person name="Hubbard S.S."/>
            <person name="Banfield J.F."/>
        </authorList>
    </citation>
    <scope>NUCLEOTIDE SEQUENCE [LARGE SCALE GENOMIC DNA]</scope>
</reference>
<proteinExistence type="inferred from homology"/>
<evidence type="ECO:0000256" key="5">
    <source>
        <dbReference type="PIRSR" id="PIRSR000349-1"/>
    </source>
</evidence>
<protein>
    <recommendedName>
        <fullName evidence="2 6">Superoxide dismutase</fullName>
        <ecNumber evidence="2 6">1.15.1.1</ecNumber>
    </recommendedName>
</protein>
<dbReference type="PANTHER" id="PTHR11404:SF6">
    <property type="entry name" value="SUPEROXIDE DISMUTASE [MN], MITOCHONDRIAL"/>
    <property type="match status" value="1"/>
</dbReference>
<dbReference type="AlphaFoldDB" id="A0A1F6C3A6"/>
<dbReference type="Pfam" id="PF00081">
    <property type="entry name" value="Sod_Fe_N"/>
    <property type="match status" value="1"/>
</dbReference>
<comment type="catalytic activity">
    <reaction evidence="6">
        <text>2 superoxide + 2 H(+) = H2O2 + O2</text>
        <dbReference type="Rhea" id="RHEA:20696"/>
        <dbReference type="ChEBI" id="CHEBI:15378"/>
        <dbReference type="ChEBI" id="CHEBI:15379"/>
        <dbReference type="ChEBI" id="CHEBI:16240"/>
        <dbReference type="ChEBI" id="CHEBI:18421"/>
        <dbReference type="EC" id="1.15.1.1"/>
    </reaction>
</comment>
<feature type="binding site" evidence="5">
    <location>
        <position position="79"/>
    </location>
    <ligand>
        <name>Mn(2+)</name>
        <dbReference type="ChEBI" id="CHEBI:29035"/>
    </ligand>
</feature>
<dbReference type="PROSITE" id="PS00088">
    <property type="entry name" value="SOD_MN"/>
    <property type="match status" value="1"/>
</dbReference>
<feature type="binding site" evidence="5">
    <location>
        <position position="167"/>
    </location>
    <ligand>
        <name>Mn(2+)</name>
        <dbReference type="ChEBI" id="CHEBI:29035"/>
    </ligand>
</feature>
<feature type="domain" description="Manganese/iron superoxide dismutase N-terminal" evidence="7">
    <location>
        <begin position="7"/>
        <end position="87"/>
    </location>
</feature>
<dbReference type="GO" id="GO:0004784">
    <property type="term" value="F:superoxide dismutase activity"/>
    <property type="evidence" value="ECO:0007669"/>
    <property type="project" value="UniProtKB-EC"/>
</dbReference>
<dbReference type="FunFam" id="1.10.287.990:FF:000001">
    <property type="entry name" value="Superoxide dismutase"/>
    <property type="match status" value="1"/>
</dbReference>
<evidence type="ECO:0000259" key="8">
    <source>
        <dbReference type="Pfam" id="PF02777"/>
    </source>
</evidence>
<dbReference type="SUPFAM" id="SSF54719">
    <property type="entry name" value="Fe,Mn superoxide dismutase (SOD), C-terminal domain"/>
    <property type="match status" value="1"/>
</dbReference>
<dbReference type="PANTHER" id="PTHR11404">
    <property type="entry name" value="SUPEROXIDE DISMUTASE 2"/>
    <property type="match status" value="1"/>
</dbReference>
<keyword evidence="4 6" id="KW-0560">Oxidoreductase</keyword>
<evidence type="ECO:0000256" key="6">
    <source>
        <dbReference type="RuleBase" id="RU000414"/>
    </source>
</evidence>
<feature type="binding site" evidence="5">
    <location>
        <position position="31"/>
    </location>
    <ligand>
        <name>Mn(2+)</name>
        <dbReference type="ChEBI" id="CHEBI:29035"/>
    </ligand>
</feature>
<evidence type="ECO:0000256" key="4">
    <source>
        <dbReference type="ARBA" id="ARBA00023002"/>
    </source>
</evidence>
<dbReference type="InterPro" id="IPR019832">
    <property type="entry name" value="Mn/Fe_SOD_C"/>
</dbReference>
<dbReference type="InterPro" id="IPR019831">
    <property type="entry name" value="Mn/Fe_SOD_N"/>
</dbReference>
<comment type="caution">
    <text evidence="9">The sequence shown here is derived from an EMBL/GenBank/DDBJ whole genome shotgun (WGS) entry which is preliminary data.</text>
</comment>
<keyword evidence="3 5" id="KW-0479">Metal-binding</keyword>
<dbReference type="Proteomes" id="UP000176633">
    <property type="component" value="Unassembled WGS sequence"/>
</dbReference>
<evidence type="ECO:0000313" key="9">
    <source>
        <dbReference type="EMBL" id="OGG43696.1"/>
    </source>
</evidence>
<comment type="similarity">
    <text evidence="1 6">Belongs to the iron/manganese superoxide dismutase family.</text>
</comment>
<feature type="domain" description="Manganese/iron superoxide dismutase C-terminal" evidence="8">
    <location>
        <begin position="98"/>
        <end position="199"/>
    </location>
</feature>
<dbReference type="SUPFAM" id="SSF46609">
    <property type="entry name" value="Fe,Mn superoxide dismutase (SOD), N-terminal domain"/>
    <property type="match status" value="1"/>
</dbReference>
<dbReference type="InterPro" id="IPR019833">
    <property type="entry name" value="Mn/Fe_SOD_BS"/>
</dbReference>
<dbReference type="InterPro" id="IPR036314">
    <property type="entry name" value="SOD_C_sf"/>
</dbReference>
<evidence type="ECO:0000256" key="1">
    <source>
        <dbReference type="ARBA" id="ARBA00008714"/>
    </source>
</evidence>
<organism evidence="9 10">
    <name type="scientific">Candidatus Jorgensenbacteria bacterium RIFCSPLOWO2_12_FULL_42_11</name>
    <dbReference type="NCBI Taxonomy" id="1798473"/>
    <lineage>
        <taxon>Bacteria</taxon>
        <taxon>Candidatus Joergenseniibacteriota</taxon>
    </lineage>
</organism>
<dbReference type="InterPro" id="IPR050265">
    <property type="entry name" value="Fe/Mn_Superoxide_Dismutase"/>
</dbReference>
<dbReference type="PIRSF" id="PIRSF000349">
    <property type="entry name" value="SODismutase"/>
    <property type="match status" value="1"/>
</dbReference>
<dbReference type="InterPro" id="IPR036324">
    <property type="entry name" value="Mn/Fe_SOD_N_sf"/>
</dbReference>
<feature type="binding site" evidence="5">
    <location>
        <position position="171"/>
    </location>
    <ligand>
        <name>Mn(2+)</name>
        <dbReference type="ChEBI" id="CHEBI:29035"/>
    </ligand>
</feature>